<sequence>MNRRILSVIIAVLGLVAIVLAVCSATVWRPSSTAQASLAQNPEQHYVVTEPGVLSLVESDVKVTATAAEADQQVLIAVGHAQDVDAWLDSDPYISVTGLEDWNTLTSVAVTTSCPEEATDDATATAVASDTETTAAASAGATEEASGDGCTPLENSDANPADSDLWITTETGTGSATLELDTAGSDLVVLVATDGASNAPQLSLSWPRHVSTPWLIPGLVLGGLLLLVGIFLFLIDIQMRRADEQRRARAAERAARMAQADSVATVGIPQIGDPNRPLTRREQRDKERAEQAGEEWVDPRTGAVYLGGVQAPAVPQAPASETEELPAGTDALEVSGAARGSAVVPGLDAETTAAHRADRELEDDTPLAIVEETEAAGVDASAVPSADESADKSSNDESDEEHHA</sequence>
<dbReference type="OrthoDB" id="3249401at2"/>
<name>A0A1G9XRJ3_9ACTO</name>
<feature type="region of interest" description="Disordered" evidence="1">
    <location>
        <begin position="267"/>
        <end position="300"/>
    </location>
</feature>
<evidence type="ECO:0000313" key="3">
    <source>
        <dbReference type="EMBL" id="SDM99340.1"/>
    </source>
</evidence>
<proteinExistence type="predicted"/>
<reference evidence="3 4" key="1">
    <citation type="submission" date="2016-10" db="EMBL/GenBank/DDBJ databases">
        <authorList>
            <person name="de Groot N.N."/>
        </authorList>
    </citation>
    <scope>NUCLEOTIDE SEQUENCE [LARGE SCALE GENOMIC DNA]</scope>
    <source>
        <strain evidence="3 4">KPR-7B</strain>
    </source>
</reference>
<evidence type="ECO:0000313" key="4">
    <source>
        <dbReference type="Proteomes" id="UP000199671"/>
    </source>
</evidence>
<accession>A0A1G9XRJ3</accession>
<dbReference type="Proteomes" id="UP000199671">
    <property type="component" value="Unassembled WGS sequence"/>
</dbReference>
<evidence type="ECO:0000256" key="1">
    <source>
        <dbReference type="SAM" id="MobiDB-lite"/>
    </source>
</evidence>
<dbReference type="EMBL" id="FNHU01000010">
    <property type="protein sequence ID" value="SDM99340.1"/>
    <property type="molecule type" value="Genomic_DNA"/>
</dbReference>
<feature type="compositionally biased region" description="Basic and acidic residues" evidence="1">
    <location>
        <begin position="279"/>
        <end position="291"/>
    </location>
</feature>
<evidence type="ECO:0000256" key="2">
    <source>
        <dbReference type="SAM" id="Phobius"/>
    </source>
</evidence>
<protein>
    <submittedName>
        <fullName evidence="3">Uncharacterized protein</fullName>
    </submittedName>
</protein>
<feature type="compositionally biased region" description="Basic and acidic residues" evidence="1">
    <location>
        <begin position="389"/>
        <end position="404"/>
    </location>
</feature>
<organism evidence="3 4">
    <name type="scientific">Actinomyces ruminicola</name>
    <dbReference type="NCBI Taxonomy" id="332524"/>
    <lineage>
        <taxon>Bacteria</taxon>
        <taxon>Bacillati</taxon>
        <taxon>Actinomycetota</taxon>
        <taxon>Actinomycetes</taxon>
        <taxon>Actinomycetales</taxon>
        <taxon>Actinomycetaceae</taxon>
        <taxon>Actinomyces</taxon>
    </lineage>
</organism>
<dbReference type="AlphaFoldDB" id="A0A1G9XRJ3"/>
<feature type="transmembrane region" description="Helical" evidence="2">
    <location>
        <begin position="214"/>
        <end position="237"/>
    </location>
</feature>
<feature type="region of interest" description="Disordered" evidence="1">
    <location>
        <begin position="116"/>
        <end position="163"/>
    </location>
</feature>
<feature type="region of interest" description="Disordered" evidence="1">
    <location>
        <begin position="339"/>
        <end position="404"/>
    </location>
</feature>
<keyword evidence="2" id="KW-1133">Transmembrane helix</keyword>
<keyword evidence="2" id="KW-0812">Transmembrane</keyword>
<dbReference type="RefSeq" id="WP_143008922.1">
    <property type="nucleotide sequence ID" value="NZ_FNHU01000010.1"/>
</dbReference>
<feature type="compositionally biased region" description="Low complexity" evidence="1">
    <location>
        <begin position="121"/>
        <end position="149"/>
    </location>
</feature>
<gene>
    <name evidence="3" type="ORF">SAMN04487766_11055</name>
</gene>
<keyword evidence="2" id="KW-0472">Membrane</keyword>